<name>A0A3S0X532_9GAMM</name>
<keyword evidence="3" id="KW-1185">Reference proteome</keyword>
<dbReference type="SUPFAM" id="SSF51556">
    <property type="entry name" value="Metallo-dependent hydrolases"/>
    <property type="match status" value="1"/>
</dbReference>
<gene>
    <name evidence="2" type="ORF">EKM59_03520</name>
</gene>
<evidence type="ECO:0000313" key="2">
    <source>
        <dbReference type="EMBL" id="RUQ89480.1"/>
    </source>
</evidence>
<dbReference type="InterPro" id="IPR032466">
    <property type="entry name" value="Metal_Hydrolase"/>
</dbReference>
<dbReference type="AlphaFoldDB" id="A0A3S0X532"/>
<dbReference type="InterPro" id="IPR006680">
    <property type="entry name" value="Amidohydro-rel"/>
</dbReference>
<accession>A0A3S0X532</accession>
<dbReference type="Gene3D" id="3.20.20.140">
    <property type="entry name" value="Metal-dependent hydrolases"/>
    <property type="match status" value="1"/>
</dbReference>
<organism evidence="2 3">
    <name type="scientific">Legionella septentrionalis</name>
    <dbReference type="NCBI Taxonomy" id="2498109"/>
    <lineage>
        <taxon>Bacteria</taxon>
        <taxon>Pseudomonadati</taxon>
        <taxon>Pseudomonadota</taxon>
        <taxon>Gammaproteobacteria</taxon>
        <taxon>Legionellales</taxon>
        <taxon>Legionellaceae</taxon>
        <taxon>Legionella</taxon>
    </lineage>
</organism>
<proteinExistence type="predicted"/>
<dbReference type="Pfam" id="PF04909">
    <property type="entry name" value="Amidohydro_2"/>
    <property type="match status" value="1"/>
</dbReference>
<dbReference type="PANTHER" id="PTHR35563">
    <property type="entry name" value="BARREL METAL-DEPENDENT HYDROLASE, PUTATIVE (AFU_ORTHOLOGUE AFUA_1G16240)-RELATED"/>
    <property type="match status" value="1"/>
</dbReference>
<evidence type="ECO:0000259" key="1">
    <source>
        <dbReference type="Pfam" id="PF04909"/>
    </source>
</evidence>
<dbReference type="RefSeq" id="WP_126953914.1">
    <property type="nucleotide sequence ID" value="NZ_RZGR01000007.1"/>
</dbReference>
<sequence length="254" mass="28112">MLNIFDAHFHIIDYGFPLTANQGYLPQQFTLNDYMLRTKNLPVKGGALVSASFQGFDQTYLLAALQALGTAFVGVTQLPFTVSDAALIKLDASGVRAVRVNLFRGHKIDMPELTQFARRIYELVQWHIELYLNAAQLNALMPALLQFPALSIDHLGLSDTALPALLKLVKQGVKIKATGFGRLAMHIPHVLTEIAAIDPAALLFGTDLPSTRAARPFAERDIHLIREALGDELAEKVLYTNAVCFYRPKRILCN</sequence>
<comment type="caution">
    <text evidence="2">The sequence shown here is derived from an EMBL/GenBank/DDBJ whole genome shotgun (WGS) entry which is preliminary data.</text>
</comment>
<dbReference type="GO" id="GO:0016787">
    <property type="term" value="F:hydrolase activity"/>
    <property type="evidence" value="ECO:0007669"/>
    <property type="project" value="UniProtKB-KW"/>
</dbReference>
<dbReference type="InterPro" id="IPR052358">
    <property type="entry name" value="Aro_Compnd_Degr_Hydrolases"/>
</dbReference>
<protein>
    <submittedName>
        <fullName evidence="2">2-pyrone-4,6-dicarboxylate hydrolase</fullName>
    </submittedName>
</protein>
<reference evidence="2 3" key="1">
    <citation type="submission" date="2018-12" db="EMBL/GenBank/DDBJ databases">
        <title>Legionella sp,whole genome shotgun sequence.</title>
        <authorList>
            <person name="Wu H."/>
        </authorList>
    </citation>
    <scope>NUCLEOTIDE SEQUENCE [LARGE SCALE GENOMIC DNA]</scope>
    <source>
        <strain evidence="3">km714</strain>
    </source>
</reference>
<dbReference type="EMBL" id="RZGR01000007">
    <property type="protein sequence ID" value="RUQ89480.1"/>
    <property type="molecule type" value="Genomic_DNA"/>
</dbReference>
<dbReference type="PANTHER" id="PTHR35563:SF2">
    <property type="entry name" value="BARREL METAL-DEPENDENT HYDROLASE, PUTATIVE (AFU_ORTHOLOGUE AFUA_1G16240)-RELATED"/>
    <property type="match status" value="1"/>
</dbReference>
<dbReference type="Proteomes" id="UP000288012">
    <property type="component" value="Unassembled WGS sequence"/>
</dbReference>
<keyword evidence="2" id="KW-0378">Hydrolase</keyword>
<evidence type="ECO:0000313" key="3">
    <source>
        <dbReference type="Proteomes" id="UP000288012"/>
    </source>
</evidence>
<feature type="domain" description="Amidohydrolase-related" evidence="1">
    <location>
        <begin position="6"/>
        <end position="247"/>
    </location>
</feature>